<evidence type="ECO:0000313" key="1">
    <source>
        <dbReference type="EMBL" id="KAJ7652287.1"/>
    </source>
</evidence>
<gene>
    <name evidence="1" type="ORF">B0H17DRAFT_408733</name>
</gene>
<organism evidence="1 2">
    <name type="scientific">Mycena rosella</name>
    <name type="common">Pink bonnet</name>
    <name type="synonym">Agaricus rosellus</name>
    <dbReference type="NCBI Taxonomy" id="1033263"/>
    <lineage>
        <taxon>Eukaryota</taxon>
        <taxon>Fungi</taxon>
        <taxon>Dikarya</taxon>
        <taxon>Basidiomycota</taxon>
        <taxon>Agaricomycotina</taxon>
        <taxon>Agaricomycetes</taxon>
        <taxon>Agaricomycetidae</taxon>
        <taxon>Agaricales</taxon>
        <taxon>Marasmiineae</taxon>
        <taxon>Mycenaceae</taxon>
        <taxon>Mycena</taxon>
    </lineage>
</organism>
<sequence>MPEHNYLTKEQREFFLEHRWLHIPNAINKKILDKWMSDFWVRLGWDKHDKLT</sequence>
<protein>
    <submittedName>
        <fullName evidence="1">Uncharacterized protein</fullName>
    </submittedName>
</protein>
<comment type="caution">
    <text evidence="1">The sequence shown here is derived from an EMBL/GenBank/DDBJ whole genome shotgun (WGS) entry which is preliminary data.</text>
</comment>
<reference evidence="1" key="1">
    <citation type="submission" date="2023-03" db="EMBL/GenBank/DDBJ databases">
        <title>Massive genome expansion in bonnet fungi (Mycena s.s.) driven by repeated elements and novel gene families across ecological guilds.</title>
        <authorList>
            <consortium name="Lawrence Berkeley National Laboratory"/>
            <person name="Harder C.B."/>
            <person name="Miyauchi S."/>
            <person name="Viragh M."/>
            <person name="Kuo A."/>
            <person name="Thoen E."/>
            <person name="Andreopoulos B."/>
            <person name="Lu D."/>
            <person name="Skrede I."/>
            <person name="Drula E."/>
            <person name="Henrissat B."/>
            <person name="Morin E."/>
            <person name="Kohler A."/>
            <person name="Barry K."/>
            <person name="LaButti K."/>
            <person name="Morin E."/>
            <person name="Salamov A."/>
            <person name="Lipzen A."/>
            <person name="Mereny Z."/>
            <person name="Hegedus B."/>
            <person name="Baldrian P."/>
            <person name="Stursova M."/>
            <person name="Weitz H."/>
            <person name="Taylor A."/>
            <person name="Grigoriev I.V."/>
            <person name="Nagy L.G."/>
            <person name="Martin F."/>
            <person name="Kauserud H."/>
        </authorList>
    </citation>
    <scope>NUCLEOTIDE SEQUENCE</scope>
    <source>
        <strain evidence="1">CBHHK067</strain>
    </source>
</reference>
<proteinExistence type="predicted"/>
<accession>A0AAD7G065</accession>
<dbReference type="EMBL" id="JARKIE010000350">
    <property type="protein sequence ID" value="KAJ7652287.1"/>
    <property type="molecule type" value="Genomic_DNA"/>
</dbReference>
<name>A0AAD7G065_MYCRO</name>
<evidence type="ECO:0000313" key="2">
    <source>
        <dbReference type="Proteomes" id="UP001221757"/>
    </source>
</evidence>
<keyword evidence="2" id="KW-1185">Reference proteome</keyword>
<dbReference type="AlphaFoldDB" id="A0AAD7G065"/>
<dbReference type="Proteomes" id="UP001221757">
    <property type="component" value="Unassembled WGS sequence"/>
</dbReference>